<feature type="compositionally biased region" description="Pro residues" evidence="1">
    <location>
        <begin position="58"/>
        <end position="77"/>
    </location>
</feature>
<evidence type="ECO:0000256" key="1">
    <source>
        <dbReference type="SAM" id="MobiDB-lite"/>
    </source>
</evidence>
<keyword evidence="3" id="KW-1185">Reference proteome</keyword>
<comment type="caution">
    <text evidence="2">The sequence shown here is derived from an EMBL/GenBank/DDBJ whole genome shotgun (WGS) entry which is preliminary data.</text>
</comment>
<dbReference type="AlphaFoldDB" id="A0ABD2CGW0"/>
<dbReference type="EMBL" id="JAYRBN010000050">
    <property type="protein sequence ID" value="KAL2744327.1"/>
    <property type="molecule type" value="Genomic_DNA"/>
</dbReference>
<protein>
    <submittedName>
        <fullName evidence="2">Uncharacterized protein</fullName>
    </submittedName>
</protein>
<reference evidence="2 3" key="1">
    <citation type="journal article" date="2024" name="Ann. Entomol. Soc. Am.">
        <title>Genomic analyses of the southern and eastern yellowjacket wasps (Hymenoptera: Vespidae) reveal evolutionary signatures of social life.</title>
        <authorList>
            <person name="Catto M.A."/>
            <person name="Caine P.B."/>
            <person name="Orr S.E."/>
            <person name="Hunt B.G."/>
            <person name="Goodisman M.A.D."/>
        </authorList>
    </citation>
    <scope>NUCLEOTIDE SEQUENCE [LARGE SCALE GENOMIC DNA]</scope>
    <source>
        <strain evidence="2">232</strain>
        <tissue evidence="2">Head and thorax</tissue>
    </source>
</reference>
<organism evidence="2 3">
    <name type="scientific">Vespula maculifrons</name>
    <name type="common">Eastern yellow jacket</name>
    <name type="synonym">Wasp</name>
    <dbReference type="NCBI Taxonomy" id="7453"/>
    <lineage>
        <taxon>Eukaryota</taxon>
        <taxon>Metazoa</taxon>
        <taxon>Ecdysozoa</taxon>
        <taxon>Arthropoda</taxon>
        <taxon>Hexapoda</taxon>
        <taxon>Insecta</taxon>
        <taxon>Pterygota</taxon>
        <taxon>Neoptera</taxon>
        <taxon>Endopterygota</taxon>
        <taxon>Hymenoptera</taxon>
        <taxon>Apocrita</taxon>
        <taxon>Aculeata</taxon>
        <taxon>Vespoidea</taxon>
        <taxon>Vespidae</taxon>
        <taxon>Vespinae</taxon>
        <taxon>Vespula</taxon>
    </lineage>
</organism>
<name>A0ABD2CGW0_VESMC</name>
<evidence type="ECO:0000313" key="3">
    <source>
        <dbReference type="Proteomes" id="UP001607303"/>
    </source>
</evidence>
<gene>
    <name evidence="2" type="ORF">V1477_006869</name>
</gene>
<proteinExistence type="predicted"/>
<evidence type="ECO:0000313" key="2">
    <source>
        <dbReference type="EMBL" id="KAL2744327.1"/>
    </source>
</evidence>
<accession>A0ABD2CGW0</accession>
<dbReference type="Proteomes" id="UP001607303">
    <property type="component" value="Unassembled WGS sequence"/>
</dbReference>
<feature type="region of interest" description="Disordered" evidence="1">
    <location>
        <begin position="58"/>
        <end position="87"/>
    </location>
</feature>
<sequence>MSRSANFLDKAYTQASCNEAKWELWKEISETTLLMKRTTVYIFIYLVHFYLLPPFPESPPLSPSPPSPPTPPRPSPTPHCRAREHRIDSNLVITPTRSVQDV</sequence>